<name>A0A7G9S695_9MICO</name>
<accession>A0A7G9S695</accession>
<protein>
    <submittedName>
        <fullName evidence="3">Uncharacterized protein</fullName>
    </submittedName>
</protein>
<evidence type="ECO:0000313" key="4">
    <source>
        <dbReference type="Proteomes" id="UP000515934"/>
    </source>
</evidence>
<reference evidence="3 4" key="1">
    <citation type="submission" date="2020-08" db="EMBL/GenBank/DDBJ databases">
        <title>Genome sequence of Leucobacter denitrificans KACC 14055T.</title>
        <authorList>
            <person name="Hyun D.-W."/>
            <person name="Bae J.-W."/>
        </authorList>
    </citation>
    <scope>NUCLEOTIDE SEQUENCE [LARGE SCALE GENOMIC DNA]</scope>
    <source>
        <strain evidence="3 4">KACC 14055</strain>
    </source>
</reference>
<evidence type="ECO:0000256" key="2">
    <source>
        <dbReference type="SAM" id="Phobius"/>
    </source>
</evidence>
<keyword evidence="2" id="KW-0472">Membrane</keyword>
<keyword evidence="2" id="KW-0812">Transmembrane</keyword>
<sequence>MNEQSENPAQNEPRPDPMKMINQPALQQSKGTIWIVMGGLFMLMSVIPFGALVFLGSGRSAPLALTVGIVVIALYVAMLVVRFTVDQQKLRLRVLAICMLSMAGIALIGIWVCSLIENAGAASVA</sequence>
<feature type="transmembrane region" description="Helical" evidence="2">
    <location>
        <begin position="92"/>
        <end position="112"/>
    </location>
</feature>
<feature type="transmembrane region" description="Helical" evidence="2">
    <location>
        <begin position="61"/>
        <end position="80"/>
    </location>
</feature>
<proteinExistence type="predicted"/>
<feature type="compositionally biased region" description="Polar residues" evidence="1">
    <location>
        <begin position="1"/>
        <end position="10"/>
    </location>
</feature>
<feature type="transmembrane region" description="Helical" evidence="2">
    <location>
        <begin position="33"/>
        <end position="55"/>
    </location>
</feature>
<dbReference type="RefSeq" id="WP_187555837.1">
    <property type="nucleotide sequence ID" value="NZ_CP060716.1"/>
</dbReference>
<keyword evidence="2" id="KW-1133">Transmembrane helix</keyword>
<dbReference type="KEGG" id="ldn:H9L06_03335"/>
<dbReference type="Proteomes" id="UP000515934">
    <property type="component" value="Chromosome"/>
</dbReference>
<evidence type="ECO:0000256" key="1">
    <source>
        <dbReference type="SAM" id="MobiDB-lite"/>
    </source>
</evidence>
<organism evidence="3 4">
    <name type="scientific">Leucobacter denitrificans</name>
    <dbReference type="NCBI Taxonomy" id="683042"/>
    <lineage>
        <taxon>Bacteria</taxon>
        <taxon>Bacillati</taxon>
        <taxon>Actinomycetota</taxon>
        <taxon>Actinomycetes</taxon>
        <taxon>Micrococcales</taxon>
        <taxon>Microbacteriaceae</taxon>
        <taxon>Leucobacter</taxon>
    </lineage>
</organism>
<dbReference type="AlphaFoldDB" id="A0A7G9S695"/>
<feature type="region of interest" description="Disordered" evidence="1">
    <location>
        <begin position="1"/>
        <end position="21"/>
    </location>
</feature>
<gene>
    <name evidence="3" type="ORF">H9L06_03335</name>
</gene>
<keyword evidence="4" id="KW-1185">Reference proteome</keyword>
<dbReference type="EMBL" id="CP060716">
    <property type="protein sequence ID" value="QNN63370.1"/>
    <property type="molecule type" value="Genomic_DNA"/>
</dbReference>
<evidence type="ECO:0000313" key="3">
    <source>
        <dbReference type="EMBL" id="QNN63370.1"/>
    </source>
</evidence>